<dbReference type="Pfam" id="PF02321">
    <property type="entry name" value="OEP"/>
    <property type="match status" value="2"/>
</dbReference>
<comment type="subcellular location">
    <subcellularLocation>
        <location evidence="2">Cell membrane</location>
        <topology evidence="2">Lipid-anchor</topology>
    </subcellularLocation>
</comment>
<evidence type="ECO:0000256" key="1">
    <source>
        <dbReference type="ARBA" id="ARBA00007613"/>
    </source>
</evidence>
<evidence type="ECO:0000256" key="2">
    <source>
        <dbReference type="RuleBase" id="RU362097"/>
    </source>
</evidence>
<dbReference type="Proteomes" id="UP001229773">
    <property type="component" value="Chromosome"/>
</dbReference>
<sequence>MNKIWLSVLLALGLAAGCSRTDIQVKSTVGMPQQFDQNAAARGSADISRWWQSWPDPVLNELIETGLKNNRNLAKMKANMLAARASAAMAESDLGPQAGVESSGGLHRYNGDNSLKDLNLPAIGNAKDYLQASGSPLGNNRQHAHGNTVQAGFTASWEPDVFGQKRSDADEMHYLSLSETERWHGAQMMLGSEITDNYLKMRAMQQRVKVGEHSVATLKQLQRYTEGRFRAGQVSAYDVKEVAAKLSAMQAKIATYQAQADVYQRNIAVLTGQPSQGFVVAPASLDIFQHLPSAPAGQVPLDIITRRPDIRTQENLVKAMSAGLASAKADRLPRFSLNFLWQTGQIHLDSSTSYLKNTAGLLNASMTIPVFTAGRIKHNIERADAQLQAAIAGYDQMILQALAEVDSAYQMQFSLNKQNRLMHQAQMQAASQAGAAEKLFRYGDMTLDRSLRARLNAEDLDDQQIQGKLEEARNLVNLYKALGGGWQITDRLHDNSNY</sequence>
<dbReference type="EMBL" id="CP132375">
    <property type="protein sequence ID" value="WLS97691.1"/>
    <property type="molecule type" value="Genomic_DNA"/>
</dbReference>
<proteinExistence type="inferred from homology"/>
<dbReference type="PROSITE" id="PS51257">
    <property type="entry name" value="PROKAR_LIPOPROTEIN"/>
    <property type="match status" value="1"/>
</dbReference>
<dbReference type="PANTHER" id="PTHR30203:SF31">
    <property type="entry name" value="RND EFFLUX SYSTEM, OUTER MEMBRANE LIPOPROTEIN, NODT"/>
    <property type="match status" value="1"/>
</dbReference>
<keyword evidence="3" id="KW-0175">Coiled coil</keyword>
<dbReference type="PANTHER" id="PTHR30203">
    <property type="entry name" value="OUTER MEMBRANE CATION EFFLUX PROTEIN"/>
    <property type="match status" value="1"/>
</dbReference>
<keyword evidence="2" id="KW-0472">Membrane</keyword>
<keyword evidence="2" id="KW-0732">Signal</keyword>
<feature type="coiled-coil region" evidence="3">
    <location>
        <begin position="239"/>
        <end position="266"/>
    </location>
</feature>
<comment type="similarity">
    <text evidence="1 2">Belongs to the outer membrane factor (OMF) (TC 1.B.17) family.</text>
</comment>
<name>A0ABD7Z154_9NEIS</name>
<dbReference type="NCBIfam" id="TIGR01845">
    <property type="entry name" value="outer_NodT"/>
    <property type="match status" value="1"/>
</dbReference>
<keyword evidence="2" id="KW-0812">Transmembrane</keyword>
<dbReference type="InterPro" id="IPR010131">
    <property type="entry name" value="MdtP/NodT-like"/>
</dbReference>
<feature type="signal peptide" evidence="2">
    <location>
        <begin position="1"/>
        <end position="21"/>
    </location>
</feature>
<feature type="chain" id="PRO_5044524997" evidence="2">
    <location>
        <begin position="22"/>
        <end position="498"/>
    </location>
</feature>
<keyword evidence="2" id="KW-0449">Lipoprotein</keyword>
<keyword evidence="2" id="KW-0564">Palmitate</keyword>
<gene>
    <name evidence="4" type="ORF">RAM05_07440</name>
</gene>
<dbReference type="AlphaFoldDB" id="A0ABD7Z154"/>
<protein>
    <submittedName>
        <fullName evidence="4">TolC family protein</fullName>
    </submittedName>
</protein>
<dbReference type="InterPro" id="IPR003423">
    <property type="entry name" value="OMP_efflux"/>
</dbReference>
<evidence type="ECO:0000313" key="4">
    <source>
        <dbReference type="EMBL" id="WLS97691.1"/>
    </source>
</evidence>
<dbReference type="GO" id="GO:0005886">
    <property type="term" value="C:plasma membrane"/>
    <property type="evidence" value="ECO:0007669"/>
    <property type="project" value="UniProtKB-SubCell"/>
</dbReference>
<reference evidence="4 5" key="1">
    <citation type="submission" date="2023-08" db="EMBL/GenBank/DDBJ databases">
        <title>Complete genome sequences of 12 bacterial strains from the honey bee gut, resolved with long-read nanopore sequencing.</title>
        <authorList>
            <person name="Kwong W.K."/>
            <person name="Acheampong S."/>
            <person name="Polat M.F."/>
        </authorList>
    </citation>
    <scope>NUCLEOTIDE SEQUENCE [LARGE SCALE GENOMIC DNA]</scope>
    <source>
        <strain evidence="5">wkB9</strain>
    </source>
</reference>
<accession>A0ABD7Z154</accession>
<dbReference type="RefSeq" id="WP_038649516.1">
    <property type="nucleotide sequence ID" value="NZ_CP132375.1"/>
</dbReference>
<evidence type="ECO:0000256" key="3">
    <source>
        <dbReference type="SAM" id="Coils"/>
    </source>
</evidence>
<keyword evidence="2" id="KW-1134">Transmembrane beta strand</keyword>
<evidence type="ECO:0000313" key="5">
    <source>
        <dbReference type="Proteomes" id="UP001229773"/>
    </source>
</evidence>
<dbReference type="SUPFAM" id="SSF56954">
    <property type="entry name" value="Outer membrane efflux proteins (OEP)"/>
    <property type="match status" value="1"/>
</dbReference>
<organism evidence="4 5">
    <name type="scientific">Snodgrassella alvi</name>
    <dbReference type="NCBI Taxonomy" id="1196083"/>
    <lineage>
        <taxon>Bacteria</taxon>
        <taxon>Pseudomonadati</taxon>
        <taxon>Pseudomonadota</taxon>
        <taxon>Betaproteobacteria</taxon>
        <taxon>Neisseriales</taxon>
        <taxon>Neisseriaceae</taxon>
        <taxon>Snodgrassella</taxon>
    </lineage>
</organism>
<dbReference type="GeneID" id="32537933"/>
<dbReference type="Gene3D" id="1.20.1600.10">
    <property type="entry name" value="Outer membrane efflux proteins (OEP)"/>
    <property type="match status" value="1"/>
</dbReference>
<dbReference type="Gene3D" id="2.20.200.10">
    <property type="entry name" value="Outer membrane efflux proteins (OEP)"/>
    <property type="match status" value="1"/>
</dbReference>